<proteinExistence type="inferred from homology"/>
<evidence type="ECO:0000256" key="7">
    <source>
        <dbReference type="ARBA" id="ARBA00023136"/>
    </source>
</evidence>
<organism evidence="9 10">
    <name type="scientific">Geodia barretti</name>
    <name type="common">Barrett's horny sponge</name>
    <dbReference type="NCBI Taxonomy" id="519541"/>
    <lineage>
        <taxon>Eukaryota</taxon>
        <taxon>Metazoa</taxon>
        <taxon>Porifera</taxon>
        <taxon>Demospongiae</taxon>
        <taxon>Heteroscleromorpha</taxon>
        <taxon>Tetractinellida</taxon>
        <taxon>Astrophorina</taxon>
        <taxon>Geodiidae</taxon>
        <taxon>Geodia</taxon>
    </lineage>
</organism>
<dbReference type="AlphaFoldDB" id="A0AA35RIK2"/>
<dbReference type="GO" id="GO:0022857">
    <property type="term" value="F:transmembrane transporter activity"/>
    <property type="evidence" value="ECO:0007669"/>
    <property type="project" value="InterPro"/>
</dbReference>
<dbReference type="Proteomes" id="UP001174909">
    <property type="component" value="Unassembled WGS sequence"/>
</dbReference>
<dbReference type="InterPro" id="IPR000522">
    <property type="entry name" value="ABC_transptr_permease_BtuC"/>
</dbReference>
<dbReference type="GO" id="GO:0005886">
    <property type="term" value="C:plasma membrane"/>
    <property type="evidence" value="ECO:0007669"/>
    <property type="project" value="UniProtKB-SubCell"/>
</dbReference>
<dbReference type="Pfam" id="PF01032">
    <property type="entry name" value="FecCD"/>
    <property type="match status" value="1"/>
</dbReference>
<gene>
    <name evidence="9" type="ORF">GBAR_LOCUS7815</name>
</gene>
<evidence type="ECO:0000256" key="6">
    <source>
        <dbReference type="ARBA" id="ARBA00022989"/>
    </source>
</evidence>
<dbReference type="Gene3D" id="1.10.3470.10">
    <property type="entry name" value="ABC transporter involved in vitamin B12 uptake, BtuC"/>
    <property type="match status" value="1"/>
</dbReference>
<keyword evidence="7 8" id="KW-0472">Membrane</keyword>
<dbReference type="InterPro" id="IPR037294">
    <property type="entry name" value="ABC_BtuC-like"/>
</dbReference>
<evidence type="ECO:0000256" key="5">
    <source>
        <dbReference type="ARBA" id="ARBA00022692"/>
    </source>
</evidence>
<reference evidence="9" key="1">
    <citation type="submission" date="2023-03" db="EMBL/GenBank/DDBJ databases">
        <authorList>
            <person name="Steffen K."/>
            <person name="Cardenas P."/>
        </authorList>
    </citation>
    <scope>NUCLEOTIDE SEQUENCE</scope>
</reference>
<comment type="caution">
    <text evidence="9">The sequence shown here is derived from an EMBL/GenBank/DDBJ whole genome shotgun (WGS) entry which is preliminary data.</text>
</comment>
<keyword evidence="10" id="KW-1185">Reference proteome</keyword>
<comment type="similarity">
    <text evidence="2">Belongs to the binding-protein-dependent transport system permease family. FecCD subfamily.</text>
</comment>
<evidence type="ECO:0000313" key="9">
    <source>
        <dbReference type="EMBL" id="CAI8012180.1"/>
    </source>
</evidence>
<name>A0AA35RIK2_GEOBA</name>
<accession>A0AA35RIK2</accession>
<keyword evidence="3" id="KW-0813">Transport</keyword>
<evidence type="ECO:0000256" key="8">
    <source>
        <dbReference type="SAM" id="Phobius"/>
    </source>
</evidence>
<comment type="subcellular location">
    <subcellularLocation>
        <location evidence="1">Cell membrane</location>
        <topology evidence="1">Multi-pass membrane protein</topology>
    </subcellularLocation>
</comment>
<feature type="transmembrane region" description="Helical" evidence="8">
    <location>
        <begin position="43"/>
        <end position="63"/>
    </location>
</feature>
<keyword evidence="5 8" id="KW-0812">Transmembrane</keyword>
<evidence type="ECO:0000256" key="3">
    <source>
        <dbReference type="ARBA" id="ARBA00022448"/>
    </source>
</evidence>
<protein>
    <submittedName>
        <fullName evidence="9">Hemin transport system permease protein HmuU</fullName>
    </submittedName>
</protein>
<evidence type="ECO:0000256" key="1">
    <source>
        <dbReference type="ARBA" id="ARBA00004651"/>
    </source>
</evidence>
<evidence type="ECO:0000256" key="2">
    <source>
        <dbReference type="ARBA" id="ARBA00007935"/>
    </source>
</evidence>
<dbReference type="PANTHER" id="PTHR30472:SF25">
    <property type="entry name" value="ABC TRANSPORTER PERMEASE PROTEIN MJ0876-RELATED"/>
    <property type="match status" value="1"/>
</dbReference>
<sequence>MAAAALATGAAVAVSGTIAFVGLVTPHVIRLVLGPDHRVLVPMSAAGGAVFVIVADTVARTIVQPAEFRVGVLTAFVGAPFFILLLIKNKRQAYAL</sequence>
<dbReference type="EMBL" id="CASHTH010001168">
    <property type="protein sequence ID" value="CAI8012180.1"/>
    <property type="molecule type" value="Genomic_DNA"/>
</dbReference>
<dbReference type="SUPFAM" id="SSF81345">
    <property type="entry name" value="ABC transporter involved in vitamin B12 uptake, BtuC"/>
    <property type="match status" value="1"/>
</dbReference>
<keyword evidence="6 8" id="KW-1133">Transmembrane helix</keyword>
<dbReference type="PANTHER" id="PTHR30472">
    <property type="entry name" value="FERRIC ENTEROBACTIN TRANSPORT SYSTEM PERMEASE PROTEIN"/>
    <property type="match status" value="1"/>
</dbReference>
<evidence type="ECO:0000313" key="10">
    <source>
        <dbReference type="Proteomes" id="UP001174909"/>
    </source>
</evidence>
<keyword evidence="4" id="KW-1003">Cell membrane</keyword>
<evidence type="ECO:0000256" key="4">
    <source>
        <dbReference type="ARBA" id="ARBA00022475"/>
    </source>
</evidence>
<feature type="transmembrane region" description="Helical" evidence="8">
    <location>
        <begin position="70"/>
        <end position="87"/>
    </location>
</feature>